<reference evidence="1" key="2">
    <citation type="submission" date="2004-02" db="EMBL/GenBank/DDBJ databases">
        <authorList>
            <consortium name="Genoscope"/>
            <consortium name="Whitehead Institute Centre for Genome Research"/>
        </authorList>
    </citation>
    <scope>NUCLEOTIDE SEQUENCE</scope>
</reference>
<dbReference type="AlphaFoldDB" id="Q4T4J2"/>
<dbReference type="EMBL" id="CAAE01009612">
    <property type="protein sequence ID" value="CAF92190.1"/>
    <property type="molecule type" value="Genomic_DNA"/>
</dbReference>
<feature type="non-terminal residue" evidence="1">
    <location>
        <position position="32"/>
    </location>
</feature>
<feature type="non-terminal residue" evidence="1">
    <location>
        <position position="1"/>
    </location>
</feature>
<protein>
    <submittedName>
        <fullName evidence="1">Chromosome undetermined SCAF9612, whole genome shotgun sequence</fullName>
    </submittedName>
</protein>
<accession>Q4T4J2</accession>
<reference evidence="1" key="1">
    <citation type="journal article" date="2004" name="Nature">
        <title>Genome duplication in the teleost fish Tetraodon nigroviridis reveals the early vertebrate proto-karyotype.</title>
        <authorList>
            <person name="Jaillon O."/>
            <person name="Aury J.-M."/>
            <person name="Brunet F."/>
            <person name="Petit J.-L."/>
            <person name="Stange-Thomann N."/>
            <person name="Mauceli E."/>
            <person name="Bouneau L."/>
            <person name="Fischer C."/>
            <person name="Ozouf-Costaz C."/>
            <person name="Bernot A."/>
            <person name="Nicaud S."/>
            <person name="Jaffe D."/>
            <person name="Fisher S."/>
            <person name="Lutfalla G."/>
            <person name="Dossat C."/>
            <person name="Segurens B."/>
            <person name="Dasilva C."/>
            <person name="Salanoubat M."/>
            <person name="Levy M."/>
            <person name="Boudet N."/>
            <person name="Castellano S."/>
            <person name="Anthouard V."/>
            <person name="Jubin C."/>
            <person name="Castelli V."/>
            <person name="Katinka M."/>
            <person name="Vacherie B."/>
            <person name="Biemont C."/>
            <person name="Skalli Z."/>
            <person name="Cattolico L."/>
            <person name="Poulain J."/>
            <person name="De Berardinis V."/>
            <person name="Cruaud C."/>
            <person name="Duprat S."/>
            <person name="Brottier P."/>
            <person name="Coutanceau J.-P."/>
            <person name="Gouzy J."/>
            <person name="Parra G."/>
            <person name="Lardier G."/>
            <person name="Chapple C."/>
            <person name="McKernan K.J."/>
            <person name="McEwan P."/>
            <person name="Bosak S."/>
            <person name="Kellis M."/>
            <person name="Volff J.-N."/>
            <person name="Guigo R."/>
            <person name="Zody M.C."/>
            <person name="Mesirov J."/>
            <person name="Lindblad-Toh K."/>
            <person name="Birren B."/>
            <person name="Nusbaum C."/>
            <person name="Kahn D."/>
            <person name="Robinson-Rechavi M."/>
            <person name="Laudet V."/>
            <person name="Schachter V."/>
            <person name="Quetier F."/>
            <person name="Saurin W."/>
            <person name="Scarpelli C."/>
            <person name="Wincker P."/>
            <person name="Lander E.S."/>
            <person name="Weissenbach J."/>
            <person name="Roest Crollius H."/>
        </authorList>
    </citation>
    <scope>NUCLEOTIDE SEQUENCE [LARGE SCALE GENOMIC DNA]</scope>
</reference>
<dbReference type="KEGG" id="tng:GSTEN00007278G001"/>
<evidence type="ECO:0000313" key="1">
    <source>
        <dbReference type="EMBL" id="CAF92190.1"/>
    </source>
</evidence>
<organism evidence="1">
    <name type="scientific">Tetraodon nigroviridis</name>
    <name type="common">Spotted green pufferfish</name>
    <name type="synonym">Chelonodon nigroviridis</name>
    <dbReference type="NCBI Taxonomy" id="99883"/>
    <lineage>
        <taxon>Eukaryota</taxon>
        <taxon>Metazoa</taxon>
        <taxon>Chordata</taxon>
        <taxon>Craniata</taxon>
        <taxon>Vertebrata</taxon>
        <taxon>Euteleostomi</taxon>
        <taxon>Actinopterygii</taxon>
        <taxon>Neopterygii</taxon>
        <taxon>Teleostei</taxon>
        <taxon>Neoteleostei</taxon>
        <taxon>Acanthomorphata</taxon>
        <taxon>Eupercaria</taxon>
        <taxon>Tetraodontiformes</taxon>
        <taxon>Tetradontoidea</taxon>
        <taxon>Tetraodontidae</taxon>
        <taxon>Tetraodon</taxon>
    </lineage>
</organism>
<sequence length="32" mass="3729">EFPVCLDGMQDPTALLFQPTLEEIEEFLEENM</sequence>
<name>Q4T4J2_TETNG</name>
<proteinExistence type="predicted"/>
<gene>
    <name evidence="1" type="ORF">GSTENG00007278001</name>
</gene>